<name>A0A0M4MW43_LEPIR</name>
<proteinExistence type="predicted"/>
<organism evidence="1">
    <name type="scientific">Leptospira interrogans serovar Hardjo str. Norma</name>
    <dbReference type="NCBI Taxonomy" id="1279460"/>
    <lineage>
        <taxon>Bacteria</taxon>
        <taxon>Pseudomonadati</taxon>
        <taxon>Spirochaetota</taxon>
        <taxon>Spirochaetia</taxon>
        <taxon>Leptospirales</taxon>
        <taxon>Leptospiraceae</taxon>
        <taxon>Leptospira</taxon>
    </lineage>
</organism>
<accession>A0A0M4MW43</accession>
<evidence type="ECO:0000313" key="2">
    <source>
        <dbReference type="Proteomes" id="UP000056502"/>
    </source>
</evidence>
<evidence type="ECO:0000313" key="1">
    <source>
        <dbReference type="EMBL" id="ALE40338.1"/>
    </source>
</evidence>
<gene>
    <name evidence="1" type="ORF">G436_3179</name>
</gene>
<dbReference type="AlphaFoldDB" id="A0A0M4MW43"/>
<dbReference type="EMBL" id="CP012603">
    <property type="protein sequence ID" value="ALE40338.1"/>
    <property type="molecule type" value="Genomic_DNA"/>
</dbReference>
<protein>
    <submittedName>
        <fullName evidence="1">Uncharacterized protein</fullName>
    </submittedName>
</protein>
<dbReference type="Proteomes" id="UP000056502">
    <property type="component" value="Chromosome I"/>
</dbReference>
<reference evidence="1 2" key="1">
    <citation type="journal article" date="2015" name="Genome Announc.">
        <title>Whole-Genome Sequence of Leptospira interrogans Serovar Hardjo Subtype Hardjoprajitno Strain Norma, Isolated from Cattle in a Leptospirosis Outbreak in Brazil.</title>
        <authorList>
            <person name="Cosate M.R."/>
            <person name="Soares S.C."/>
            <person name="Mendes T.A."/>
            <person name="Raittz R.T."/>
            <person name="Moreira E.C."/>
            <person name="Leite R."/>
            <person name="Fernandes G.R."/>
            <person name="Haddad J.P."/>
            <person name="Ortega J.M."/>
        </authorList>
    </citation>
    <scope>NUCLEOTIDE SEQUENCE [LARGE SCALE GENOMIC DNA]</scope>
    <source>
        <strain evidence="1 2">Norma</strain>
    </source>
</reference>
<sequence length="39" mass="4628">MIVKITNSNLTFLIQTLLETRIFFESSHVYGHLWSEVFL</sequence>